<dbReference type="PROSITE" id="PS00720">
    <property type="entry name" value="RASGEF"/>
    <property type="match status" value="1"/>
</dbReference>
<evidence type="ECO:0000259" key="4">
    <source>
        <dbReference type="PROSITE" id="PS50212"/>
    </source>
</evidence>
<reference evidence="5" key="1">
    <citation type="submission" date="2022-08" db="EMBL/GenBank/DDBJ databases">
        <title>Novel sulphate-reducing endosymbionts in the free-living metamonad Anaeramoeba.</title>
        <authorList>
            <person name="Jerlstrom-Hultqvist J."/>
            <person name="Cepicka I."/>
            <person name="Gallot-Lavallee L."/>
            <person name="Salas-Leiva D."/>
            <person name="Curtis B.A."/>
            <person name="Zahonova K."/>
            <person name="Pipaliya S."/>
            <person name="Dacks J."/>
            <person name="Roger A.J."/>
        </authorList>
    </citation>
    <scope>NUCLEOTIDE SEQUENCE</scope>
    <source>
        <strain evidence="5">Busselton2</strain>
    </source>
</reference>
<dbReference type="Gene3D" id="1.20.870.10">
    <property type="entry name" value="Son of sevenless (SoS) protein Chain: S domain 1"/>
    <property type="match status" value="1"/>
</dbReference>
<dbReference type="PROSITE" id="PS50212">
    <property type="entry name" value="RASGEF_NTER"/>
    <property type="match status" value="1"/>
</dbReference>
<comment type="caution">
    <text evidence="5">The sequence shown here is derived from an EMBL/GenBank/DDBJ whole genome shotgun (WGS) entry which is preliminary data.</text>
</comment>
<dbReference type="PROSITE" id="PS50896">
    <property type="entry name" value="LISH"/>
    <property type="match status" value="1"/>
</dbReference>
<dbReference type="PROSITE" id="PS50009">
    <property type="entry name" value="RASGEF_CAT"/>
    <property type="match status" value="1"/>
</dbReference>
<dbReference type="GO" id="GO:0005886">
    <property type="term" value="C:plasma membrane"/>
    <property type="evidence" value="ECO:0007669"/>
    <property type="project" value="TreeGrafter"/>
</dbReference>
<dbReference type="EMBL" id="JANTQA010000036">
    <property type="protein sequence ID" value="KAJ3436627.1"/>
    <property type="molecule type" value="Genomic_DNA"/>
</dbReference>
<evidence type="ECO:0000313" key="5">
    <source>
        <dbReference type="EMBL" id="KAJ3436627.1"/>
    </source>
</evidence>
<evidence type="ECO:0000256" key="2">
    <source>
        <dbReference type="PROSITE-ProRule" id="PRU00168"/>
    </source>
</evidence>
<dbReference type="InterPro" id="IPR001895">
    <property type="entry name" value="RASGEF_cat_dom"/>
</dbReference>
<dbReference type="PANTHER" id="PTHR23113">
    <property type="entry name" value="GUANINE NUCLEOTIDE EXCHANGE FACTOR"/>
    <property type="match status" value="1"/>
</dbReference>
<dbReference type="SUPFAM" id="SSF48366">
    <property type="entry name" value="Ras GEF"/>
    <property type="match status" value="1"/>
</dbReference>
<dbReference type="Proteomes" id="UP001146793">
    <property type="component" value="Unassembled WGS sequence"/>
</dbReference>
<dbReference type="Gene3D" id="1.10.840.10">
    <property type="entry name" value="Ras guanine-nucleotide exchange factors catalytic domain"/>
    <property type="match status" value="1"/>
</dbReference>
<dbReference type="CDD" id="cd00155">
    <property type="entry name" value="RasGEF"/>
    <property type="match status" value="1"/>
</dbReference>
<dbReference type="GO" id="GO:0005085">
    <property type="term" value="F:guanyl-nucleotide exchange factor activity"/>
    <property type="evidence" value="ECO:0007669"/>
    <property type="project" value="UniProtKB-KW"/>
</dbReference>
<evidence type="ECO:0000259" key="3">
    <source>
        <dbReference type="PROSITE" id="PS50009"/>
    </source>
</evidence>
<evidence type="ECO:0000256" key="1">
    <source>
        <dbReference type="ARBA" id="ARBA00022658"/>
    </source>
</evidence>
<dbReference type="SMART" id="SM00229">
    <property type="entry name" value="RasGEFN"/>
    <property type="match status" value="1"/>
</dbReference>
<dbReference type="Pfam" id="PF00618">
    <property type="entry name" value="RasGEF_N"/>
    <property type="match status" value="1"/>
</dbReference>
<accession>A0AAV7Z775</accession>
<dbReference type="InterPro" id="IPR006594">
    <property type="entry name" value="LisH"/>
</dbReference>
<dbReference type="InterPro" id="IPR036964">
    <property type="entry name" value="RASGEF_cat_dom_sf"/>
</dbReference>
<feature type="domain" description="Ras-GEF" evidence="3">
    <location>
        <begin position="453"/>
        <end position="683"/>
    </location>
</feature>
<dbReference type="InterPro" id="IPR008937">
    <property type="entry name" value="Ras-like_GEF"/>
</dbReference>
<keyword evidence="1 2" id="KW-0344">Guanine-nucleotide releasing factor</keyword>
<dbReference type="PANTHER" id="PTHR23113:SF366">
    <property type="entry name" value="RAS GUANINE NUCLEOTIDE EXCHANGE FACTOR R"/>
    <property type="match status" value="1"/>
</dbReference>
<dbReference type="InterPro" id="IPR000651">
    <property type="entry name" value="Ras-like_Gua-exchang_fac_N"/>
</dbReference>
<gene>
    <name evidence="5" type="ORF">M0812_18688</name>
</gene>
<dbReference type="Pfam" id="PF00617">
    <property type="entry name" value="RasGEF"/>
    <property type="match status" value="1"/>
</dbReference>
<dbReference type="InterPro" id="IPR019804">
    <property type="entry name" value="Ras_G-nucl-exch_fac_CS"/>
</dbReference>
<protein>
    <submittedName>
        <fullName evidence="5">Ras guanine nucleotide exchange factor i-related</fullName>
    </submittedName>
</protein>
<dbReference type="InterPro" id="IPR023578">
    <property type="entry name" value="Ras_GEF_dom_sf"/>
</dbReference>
<proteinExistence type="predicted"/>
<sequence>MDAVKFLESLSCKNLVQPPYQHLISKKKKPKQKDKKTKNQLLAERKKKLILINRKRERNRKIHHNSDFDKLNENKTQFVEPLTPRQGGEKLITENKDFSKFYQTKGSKRPLIKEPNVDRSNWKEQILNKHKKIKYLREQIYPTNRCESFVRIYQPCLNKNTKQLTNETILQLIMHHMTALGHHKAVESIEKESNINYSKKFLQDSRLHTLLRNSLKQSEKIWDMSFKKLPTIYQLDNKIHNIKSDRIHKSNIVEHLINVGLVQNEYNEDKVEKYANIWEEPNGKDYIKYSEKDGKTIKAATLNKLVESLTNESGVDSKFLHTFLLTYLSFTTSEMFLTKLIQRFHVPRSKDKTIDQYKIQKRKVIIRVINVIKIWIDKYLTNPDQKIIQKLHTFFTTDVAEEMPPIAEQLVTKIKKYTCKSNEIKIIKYNEKLPDPIVPKNIFSPELSLFDVAEEEIARQITLYDYNIYSKIGITELLNLSWSKAKYKHRSPNVLTFIQQFNNLSCWIATEILKFYRVRKRTNCVTYFINVAQHLRNLNNFNSLITIFSGLNCSSIHRLKYTFQECSTRIIELKNKFEIEMASDQSYKQYRKLLHNANPPCVPYLGVYLTDLTFIEDGNPDKIEKLINFSKRRLVYAVIEEIQRYQSQPYSFQSIHQIQSLLGKLDFDTESNLYKKSLLYEPRKAKREDIK</sequence>
<dbReference type="SMART" id="SM00147">
    <property type="entry name" value="RasGEF"/>
    <property type="match status" value="1"/>
</dbReference>
<name>A0AAV7Z775_9EUKA</name>
<dbReference type="AlphaFoldDB" id="A0AAV7Z775"/>
<organism evidence="5 6">
    <name type="scientific">Anaeramoeba flamelloides</name>
    <dbReference type="NCBI Taxonomy" id="1746091"/>
    <lineage>
        <taxon>Eukaryota</taxon>
        <taxon>Metamonada</taxon>
        <taxon>Anaeramoebidae</taxon>
        <taxon>Anaeramoeba</taxon>
    </lineage>
</organism>
<feature type="domain" description="N-terminal Ras-GEF" evidence="4">
    <location>
        <begin position="293"/>
        <end position="422"/>
    </location>
</feature>
<evidence type="ECO:0000313" key="6">
    <source>
        <dbReference type="Proteomes" id="UP001146793"/>
    </source>
</evidence>
<dbReference type="CDD" id="cd06224">
    <property type="entry name" value="REM"/>
    <property type="match status" value="1"/>
</dbReference>
<dbReference type="GO" id="GO:0007265">
    <property type="term" value="P:Ras protein signal transduction"/>
    <property type="evidence" value="ECO:0007669"/>
    <property type="project" value="TreeGrafter"/>
</dbReference>